<evidence type="ECO:0000313" key="10">
    <source>
        <dbReference type="EMBL" id="QAA77029.1"/>
    </source>
</evidence>
<proteinExistence type="inferred from homology"/>
<dbReference type="GO" id="GO:0005886">
    <property type="term" value="C:plasma membrane"/>
    <property type="evidence" value="ECO:0007669"/>
    <property type="project" value="UniProtKB-SubCell"/>
</dbReference>
<evidence type="ECO:0000313" key="11">
    <source>
        <dbReference type="Proteomes" id="UP000287233"/>
    </source>
</evidence>
<reference evidence="11" key="1">
    <citation type="submission" date="2018-12" db="EMBL/GenBank/DDBJ databases">
        <title>Complete genome sequence of an uncultured bacterium of the candidate phylum Bipolaricaulota.</title>
        <authorList>
            <person name="Kadnikov V.V."/>
            <person name="Mardanov A.V."/>
            <person name="Beletsky A.V."/>
            <person name="Frank Y.A."/>
            <person name="Karnachuk O.V."/>
            <person name="Ravin N.V."/>
        </authorList>
    </citation>
    <scope>NUCLEOTIDE SEQUENCE [LARGE SCALE GENOMIC DNA]</scope>
</reference>
<accession>A0A410FVB3</accession>
<dbReference type="KEGG" id="bih:BIP78_1263"/>
<keyword evidence="4 7" id="KW-1133">Transmembrane helix</keyword>
<protein>
    <submittedName>
        <fullName evidence="10">ABC-type antimicrobial peptide transport system, permease component</fullName>
    </submittedName>
</protein>
<evidence type="ECO:0000256" key="7">
    <source>
        <dbReference type="SAM" id="Phobius"/>
    </source>
</evidence>
<evidence type="ECO:0000259" key="8">
    <source>
        <dbReference type="Pfam" id="PF02687"/>
    </source>
</evidence>
<feature type="transmembrane region" description="Helical" evidence="7">
    <location>
        <begin position="302"/>
        <end position="325"/>
    </location>
</feature>
<dbReference type="Pfam" id="PF12704">
    <property type="entry name" value="MacB_PCD"/>
    <property type="match status" value="1"/>
</dbReference>
<evidence type="ECO:0000256" key="2">
    <source>
        <dbReference type="ARBA" id="ARBA00022475"/>
    </source>
</evidence>
<dbReference type="Pfam" id="PF02687">
    <property type="entry name" value="FtsX"/>
    <property type="match status" value="1"/>
</dbReference>
<feature type="domain" description="MacB-like periplasmic core" evidence="9">
    <location>
        <begin position="21"/>
        <end position="270"/>
    </location>
</feature>
<dbReference type="GO" id="GO:0022857">
    <property type="term" value="F:transmembrane transporter activity"/>
    <property type="evidence" value="ECO:0007669"/>
    <property type="project" value="TreeGrafter"/>
</dbReference>
<feature type="domain" description="ABC3 transporter permease C-terminal" evidence="8">
    <location>
        <begin position="304"/>
        <end position="430"/>
    </location>
</feature>
<dbReference type="AlphaFoldDB" id="A0A410FVB3"/>
<dbReference type="Proteomes" id="UP000287233">
    <property type="component" value="Chromosome"/>
</dbReference>
<keyword evidence="5 7" id="KW-0472">Membrane</keyword>
<evidence type="ECO:0000256" key="6">
    <source>
        <dbReference type="ARBA" id="ARBA00038076"/>
    </source>
</evidence>
<evidence type="ECO:0000259" key="9">
    <source>
        <dbReference type="Pfam" id="PF12704"/>
    </source>
</evidence>
<name>A0A410FVB3_BIPS1</name>
<organism evidence="10 11">
    <name type="scientific">Bipolaricaulis sibiricus</name>
    <dbReference type="NCBI Taxonomy" id="2501609"/>
    <lineage>
        <taxon>Bacteria</taxon>
        <taxon>Candidatus Bipolaricaulota</taxon>
        <taxon>Candidatus Bipolaricaulia</taxon>
        <taxon>Candidatus Bipolaricaulales</taxon>
        <taxon>Candidatus Bipolaricaulaceae</taxon>
        <taxon>Candidatus Bipolaricaulis</taxon>
    </lineage>
</organism>
<keyword evidence="2" id="KW-1003">Cell membrane</keyword>
<dbReference type="EMBL" id="CP034928">
    <property type="protein sequence ID" value="QAA77029.1"/>
    <property type="molecule type" value="Genomic_DNA"/>
</dbReference>
<comment type="similarity">
    <text evidence="6">Belongs to the ABC-4 integral membrane protein family.</text>
</comment>
<feature type="transmembrane region" description="Helical" evidence="7">
    <location>
        <begin position="345"/>
        <end position="371"/>
    </location>
</feature>
<evidence type="ECO:0000256" key="1">
    <source>
        <dbReference type="ARBA" id="ARBA00004651"/>
    </source>
</evidence>
<gene>
    <name evidence="10" type="ORF">BIP78_1263</name>
</gene>
<evidence type="ECO:0000256" key="5">
    <source>
        <dbReference type="ARBA" id="ARBA00023136"/>
    </source>
</evidence>
<dbReference type="PANTHER" id="PTHR30572">
    <property type="entry name" value="MEMBRANE COMPONENT OF TRANSPORTER-RELATED"/>
    <property type="match status" value="1"/>
</dbReference>
<comment type="subcellular location">
    <subcellularLocation>
        <location evidence="1">Cell membrane</location>
        <topology evidence="1">Multi-pass membrane protein</topology>
    </subcellularLocation>
</comment>
<keyword evidence="3 7" id="KW-0812">Transmembrane</keyword>
<feature type="transmembrane region" description="Helical" evidence="7">
    <location>
        <begin position="403"/>
        <end position="425"/>
    </location>
</feature>
<evidence type="ECO:0000256" key="3">
    <source>
        <dbReference type="ARBA" id="ARBA00022692"/>
    </source>
</evidence>
<dbReference type="InterPro" id="IPR025857">
    <property type="entry name" value="MacB_PCD"/>
</dbReference>
<sequence length="439" mass="44864">MIRDHLLWSVHNLRTRPARAGLTVLGVVVGVAAVVALVSIGQGLQRSVHEEFRAIGYNTVVVTPGLASGDAGSDALTLEALVGRFIQAQPEATGGRAAPFRAAVRRPVSSALDEVRALPEVARAGAIRTEIAFVTSAGMAGLGVLHVTGVSSGIFEDFPGYFPGFAVAEGRSFRSPDELSLVLGADVARDLGASVGSVVRVEDQEFTVVGILARTTSGGVGVTFGNLNLALFAPIETVALLYGNPDRISLGLVEARPGEDVDGVAAAVRTVFARSGIPVTAVSTKELSARITAVLGDLQTTLAAIAAVALLVGGIGVMNTMYTSVLERTRHIGIMKAVGAKDRHVLGLFLVESGLLGLLGGAIGTLAGAVMSRVAAAGVGRTLQGASELTSLAGGILPHFEPWLILAALGGSTLLGAVAGALPALRAARLRPVEALRHV</sequence>
<dbReference type="InterPro" id="IPR050250">
    <property type="entry name" value="Macrolide_Exporter_MacB"/>
</dbReference>
<evidence type="ECO:0000256" key="4">
    <source>
        <dbReference type="ARBA" id="ARBA00022989"/>
    </source>
</evidence>
<dbReference type="InterPro" id="IPR003838">
    <property type="entry name" value="ABC3_permease_C"/>
</dbReference>
<dbReference type="PANTHER" id="PTHR30572:SF4">
    <property type="entry name" value="ABC TRANSPORTER PERMEASE YTRF"/>
    <property type="match status" value="1"/>
</dbReference>
<feature type="transmembrane region" description="Helical" evidence="7">
    <location>
        <begin position="20"/>
        <end position="40"/>
    </location>
</feature>